<sequence>MTRFRNILITGAAGGIGNVLRDALRPHCELMRCSDLVDVIPEAPHEQSFAFDLRDAAATAKAMQGVDIVYHFGGIPIEGAWQDIRDVNIDGTFNIYEAARIAGVSRVVFASSNHAMGFYRRSTTVGQDETPRPDSRYGVSKVFGEAVGRLYADKHGIETISLRIGQFRPRPTNRRMLSLWLSPADMARLAVSCLWQGPLHFEIVYGVSANKRGWYDNIGAQTIGYEPQDCAEDYAQDLGDEAMKEESVEASFQGGPFCAAEFDGSIDRIT</sequence>
<organism evidence="5 6">
    <name type="scientific">Ancylobacter aquaticus</name>
    <dbReference type="NCBI Taxonomy" id="100"/>
    <lineage>
        <taxon>Bacteria</taxon>
        <taxon>Pseudomonadati</taxon>
        <taxon>Pseudomonadota</taxon>
        <taxon>Alphaproteobacteria</taxon>
        <taxon>Hyphomicrobiales</taxon>
        <taxon>Xanthobacteraceae</taxon>
        <taxon>Ancylobacter</taxon>
    </lineage>
</organism>
<comment type="similarity">
    <text evidence="1">Belongs to the NAD(P)-dependent epimerase/dehydratase family.</text>
</comment>
<dbReference type="PANTHER" id="PTHR43103:SF5">
    <property type="entry name" value="4-EPIMERASE, PUTATIVE (AFU_ORTHOLOGUE AFUA_7G00360)-RELATED"/>
    <property type="match status" value="1"/>
</dbReference>
<evidence type="ECO:0000313" key="5">
    <source>
        <dbReference type="EMBL" id="TCK29167.1"/>
    </source>
</evidence>
<keyword evidence="3" id="KW-0520">NAD</keyword>
<dbReference type="AlphaFoldDB" id="A0A4R1I1U1"/>
<reference evidence="5 6" key="1">
    <citation type="submission" date="2019-03" db="EMBL/GenBank/DDBJ databases">
        <title>Genomic Encyclopedia of Type Strains, Phase IV (KMG-IV): sequencing the most valuable type-strain genomes for metagenomic binning, comparative biology and taxonomic classification.</title>
        <authorList>
            <person name="Goeker M."/>
        </authorList>
    </citation>
    <scope>NUCLEOTIDE SEQUENCE [LARGE SCALE GENOMIC DNA]</scope>
    <source>
        <strain evidence="5 6">DSM 101</strain>
    </source>
</reference>
<evidence type="ECO:0000259" key="4">
    <source>
        <dbReference type="Pfam" id="PF01370"/>
    </source>
</evidence>
<gene>
    <name evidence="5" type="ORF">EV667_3188</name>
</gene>
<dbReference type="Pfam" id="PF01370">
    <property type="entry name" value="Epimerase"/>
    <property type="match status" value="1"/>
</dbReference>
<accession>A0A4R1I1U1</accession>
<dbReference type="InterPro" id="IPR001509">
    <property type="entry name" value="Epimerase_deHydtase"/>
</dbReference>
<dbReference type="GO" id="GO:0016491">
    <property type="term" value="F:oxidoreductase activity"/>
    <property type="evidence" value="ECO:0007669"/>
    <property type="project" value="UniProtKB-KW"/>
</dbReference>
<keyword evidence="2" id="KW-0560">Oxidoreductase</keyword>
<dbReference type="Gene3D" id="3.40.50.720">
    <property type="entry name" value="NAD(P)-binding Rossmann-like Domain"/>
    <property type="match status" value="1"/>
</dbReference>
<evidence type="ECO:0000256" key="3">
    <source>
        <dbReference type="ARBA" id="ARBA00023027"/>
    </source>
</evidence>
<evidence type="ECO:0000256" key="1">
    <source>
        <dbReference type="ARBA" id="ARBA00007637"/>
    </source>
</evidence>
<dbReference type="OrthoDB" id="8770295at2"/>
<keyword evidence="6" id="KW-1185">Reference proteome</keyword>
<comment type="caution">
    <text evidence="5">The sequence shown here is derived from an EMBL/GenBank/DDBJ whole genome shotgun (WGS) entry which is preliminary data.</text>
</comment>
<protein>
    <submittedName>
        <fullName evidence="5">Uronate dehydrogenase</fullName>
    </submittedName>
</protein>
<name>A0A4R1I1U1_ANCAQ</name>
<proteinExistence type="inferred from homology"/>
<dbReference type="Proteomes" id="UP000295030">
    <property type="component" value="Unassembled WGS sequence"/>
</dbReference>
<evidence type="ECO:0000313" key="6">
    <source>
        <dbReference type="Proteomes" id="UP000295030"/>
    </source>
</evidence>
<dbReference type="SUPFAM" id="SSF51735">
    <property type="entry name" value="NAD(P)-binding Rossmann-fold domains"/>
    <property type="match status" value="1"/>
</dbReference>
<dbReference type="PANTHER" id="PTHR43103">
    <property type="entry name" value="NUCLEOSIDE-DIPHOSPHATE-SUGAR EPIMERASE"/>
    <property type="match status" value="1"/>
</dbReference>
<dbReference type="InterPro" id="IPR036291">
    <property type="entry name" value="NAD(P)-bd_dom_sf"/>
</dbReference>
<evidence type="ECO:0000256" key="2">
    <source>
        <dbReference type="ARBA" id="ARBA00023002"/>
    </source>
</evidence>
<dbReference type="EMBL" id="SMFY01000002">
    <property type="protein sequence ID" value="TCK29167.1"/>
    <property type="molecule type" value="Genomic_DNA"/>
</dbReference>
<feature type="domain" description="NAD-dependent epimerase/dehydratase" evidence="4">
    <location>
        <begin position="7"/>
        <end position="180"/>
    </location>
</feature>